<feature type="region of interest" description="Disordered" evidence="1">
    <location>
        <begin position="25"/>
        <end position="52"/>
    </location>
</feature>
<dbReference type="CDD" id="cd00167">
    <property type="entry name" value="SANT"/>
    <property type="match status" value="1"/>
</dbReference>
<proteinExistence type="predicted"/>
<dbReference type="EMBL" id="HBKP01004602">
    <property type="protein sequence ID" value="CAE2206074.1"/>
    <property type="molecule type" value="Transcribed_RNA"/>
</dbReference>
<organism evidence="3">
    <name type="scientific">Vannella robusta</name>
    <dbReference type="NCBI Taxonomy" id="1487602"/>
    <lineage>
        <taxon>Eukaryota</taxon>
        <taxon>Amoebozoa</taxon>
        <taxon>Discosea</taxon>
        <taxon>Flabellinia</taxon>
        <taxon>Vannellidae</taxon>
        <taxon>Vannella</taxon>
    </lineage>
</organism>
<gene>
    <name evidence="3" type="ORF">VSP0166_LOCUS3321</name>
    <name evidence="4" type="ORF">VSP0166_LOCUS3322</name>
</gene>
<dbReference type="SMART" id="SM00717">
    <property type="entry name" value="SANT"/>
    <property type="match status" value="1"/>
</dbReference>
<feature type="domain" description="HTH myb-type" evidence="2">
    <location>
        <begin position="189"/>
        <end position="239"/>
    </location>
</feature>
<name>A0A6U1T9U8_9EUKA</name>
<feature type="compositionally biased region" description="Pro residues" evidence="1">
    <location>
        <begin position="30"/>
        <end position="40"/>
    </location>
</feature>
<accession>A0A6U1T9U8</accession>
<dbReference type="InterPro" id="IPR017930">
    <property type="entry name" value="Myb_dom"/>
</dbReference>
<evidence type="ECO:0000259" key="2">
    <source>
        <dbReference type="PROSITE" id="PS51294"/>
    </source>
</evidence>
<evidence type="ECO:0000313" key="3">
    <source>
        <dbReference type="EMBL" id="CAE2206074.1"/>
    </source>
</evidence>
<dbReference type="AlphaFoldDB" id="A0A6U1T9U8"/>
<dbReference type="InterPro" id="IPR001005">
    <property type="entry name" value="SANT/Myb"/>
</dbReference>
<protein>
    <recommendedName>
        <fullName evidence="2">HTH myb-type domain-containing protein</fullName>
    </recommendedName>
</protein>
<evidence type="ECO:0000313" key="4">
    <source>
        <dbReference type="EMBL" id="CAE2206077.1"/>
    </source>
</evidence>
<dbReference type="PROSITE" id="PS51294">
    <property type="entry name" value="HTH_MYB"/>
    <property type="match status" value="1"/>
</dbReference>
<dbReference type="EMBL" id="HBKP01004603">
    <property type="protein sequence ID" value="CAE2206077.1"/>
    <property type="molecule type" value="Transcribed_RNA"/>
</dbReference>
<reference evidence="3" key="1">
    <citation type="submission" date="2021-01" db="EMBL/GenBank/DDBJ databases">
        <authorList>
            <person name="Corre E."/>
            <person name="Pelletier E."/>
            <person name="Niang G."/>
            <person name="Scheremetjew M."/>
            <person name="Finn R."/>
            <person name="Kale V."/>
            <person name="Holt S."/>
            <person name="Cochrane G."/>
            <person name="Meng A."/>
            <person name="Brown T."/>
            <person name="Cohen L."/>
        </authorList>
    </citation>
    <scope>NUCLEOTIDE SEQUENCE</scope>
    <source>
        <strain evidence="3">DIVA3 518/3/11/1/6</strain>
    </source>
</reference>
<sequence>MNSSVFLSRPRVNASPRLSFLTKRQFVPQVTPPTKKPAPCSPELTSSSTSTEVDYPYLPVSSLEDLCCSVEPENTTEYPNSNISTPQLNTYEEDEESEYEDEEPLIFTEKSKIPSDLGQLQLQQILALNEADFELIRHLVIPERIQEKEKPKKQLPAVTVDSDGNLVLKEDTLISNAPQPNFEAPKKMKTGACSKKERNLFYLGVRLFGKNPDKIATIIPDRSRVAVKNWLTTERKKNAAMLAQAETLEPHDIDSLLTDD</sequence>
<evidence type="ECO:0000256" key="1">
    <source>
        <dbReference type="SAM" id="MobiDB-lite"/>
    </source>
</evidence>